<feature type="domain" description="ABC transporter" evidence="5">
    <location>
        <begin position="38"/>
        <end position="275"/>
    </location>
</feature>
<evidence type="ECO:0000313" key="7">
    <source>
        <dbReference type="Proteomes" id="UP001501710"/>
    </source>
</evidence>
<dbReference type="GO" id="GO:0005524">
    <property type="term" value="F:ATP binding"/>
    <property type="evidence" value="ECO:0007669"/>
    <property type="project" value="UniProtKB-KW"/>
</dbReference>
<dbReference type="Proteomes" id="UP001501710">
    <property type="component" value="Unassembled WGS sequence"/>
</dbReference>
<keyword evidence="7" id="KW-1185">Reference proteome</keyword>
<dbReference type="Pfam" id="PF00005">
    <property type="entry name" value="ABC_tran"/>
    <property type="match status" value="1"/>
</dbReference>
<evidence type="ECO:0000313" key="6">
    <source>
        <dbReference type="EMBL" id="GAA4232925.1"/>
    </source>
</evidence>
<gene>
    <name evidence="6" type="ORF">GCM10022254_34150</name>
</gene>
<keyword evidence="1" id="KW-0813">Transport</keyword>
<evidence type="ECO:0000256" key="3">
    <source>
        <dbReference type="ARBA" id="ARBA00022840"/>
    </source>
</evidence>
<dbReference type="PROSITE" id="PS00211">
    <property type="entry name" value="ABC_TRANSPORTER_1"/>
    <property type="match status" value="1"/>
</dbReference>
<reference evidence="7" key="1">
    <citation type="journal article" date="2019" name="Int. J. Syst. Evol. Microbiol.">
        <title>The Global Catalogue of Microorganisms (GCM) 10K type strain sequencing project: providing services to taxonomists for standard genome sequencing and annotation.</title>
        <authorList>
            <consortium name="The Broad Institute Genomics Platform"/>
            <consortium name="The Broad Institute Genome Sequencing Center for Infectious Disease"/>
            <person name="Wu L."/>
            <person name="Ma J."/>
        </authorList>
    </citation>
    <scope>NUCLEOTIDE SEQUENCE [LARGE SCALE GENOMIC DNA]</scope>
    <source>
        <strain evidence="7">JCM 17440</strain>
    </source>
</reference>
<protein>
    <submittedName>
        <fullName evidence="6">ABC transporter ATP-binding protein</fullName>
    </submittedName>
</protein>
<dbReference type="InterPro" id="IPR017911">
    <property type="entry name" value="MacB-like_ATP-bd"/>
</dbReference>
<dbReference type="InterPro" id="IPR017871">
    <property type="entry name" value="ABC_transporter-like_CS"/>
</dbReference>
<dbReference type="SUPFAM" id="SSF52540">
    <property type="entry name" value="P-loop containing nucleoside triphosphate hydrolases"/>
    <property type="match status" value="1"/>
</dbReference>
<dbReference type="EMBL" id="BAABAS010000006">
    <property type="protein sequence ID" value="GAA4232925.1"/>
    <property type="molecule type" value="Genomic_DNA"/>
</dbReference>
<sequence>MTAPGRLADAMNGAEASGTGTNPAGTNTTGTVVSDVAVRLDDVTRTYGSGDGAVTALAGVTLEFARGTFTAVMGPSGSGKSTLLQCAAGLDRPDSGRVVMAGTDLTGLRETKLTLLRRDRIGFVFQSFNLMPSLTAEQNVGLPLHLAGRRPGKAEIAAVLRDVGLADRAGHRPSRMSGGQQQRVAMARALVTRPDVLFADEPTGALDSSTSRDVLTMMRGLVDQRGLTIVMVTHDPVAASYADRVVFLADGRPAGRLDRPTAEAVAAHMARLESAPC</sequence>
<dbReference type="InterPro" id="IPR003593">
    <property type="entry name" value="AAA+_ATPase"/>
</dbReference>
<dbReference type="CDD" id="cd03255">
    <property type="entry name" value="ABC_MJ0796_LolCDE_FtsE"/>
    <property type="match status" value="1"/>
</dbReference>
<evidence type="ECO:0000256" key="2">
    <source>
        <dbReference type="ARBA" id="ARBA00022741"/>
    </source>
</evidence>
<dbReference type="InterPro" id="IPR027417">
    <property type="entry name" value="P-loop_NTPase"/>
</dbReference>
<dbReference type="PANTHER" id="PTHR24220:SF685">
    <property type="entry name" value="ABC TRANSPORTER RELATED"/>
    <property type="match status" value="1"/>
</dbReference>
<keyword evidence="2" id="KW-0547">Nucleotide-binding</keyword>
<dbReference type="InterPro" id="IPR015854">
    <property type="entry name" value="ABC_transpr_LolD-like"/>
</dbReference>
<dbReference type="PANTHER" id="PTHR24220">
    <property type="entry name" value="IMPORT ATP-BINDING PROTEIN"/>
    <property type="match status" value="1"/>
</dbReference>
<evidence type="ECO:0000256" key="4">
    <source>
        <dbReference type="SAM" id="MobiDB-lite"/>
    </source>
</evidence>
<feature type="region of interest" description="Disordered" evidence="4">
    <location>
        <begin position="1"/>
        <end position="30"/>
    </location>
</feature>
<evidence type="ECO:0000256" key="1">
    <source>
        <dbReference type="ARBA" id="ARBA00022448"/>
    </source>
</evidence>
<feature type="compositionally biased region" description="Low complexity" evidence="4">
    <location>
        <begin position="18"/>
        <end position="30"/>
    </location>
</feature>
<dbReference type="InterPro" id="IPR003439">
    <property type="entry name" value="ABC_transporter-like_ATP-bd"/>
</dbReference>
<keyword evidence="3 6" id="KW-0067">ATP-binding</keyword>
<name>A0ABP8C443_9ACTN</name>
<dbReference type="Gene3D" id="3.40.50.300">
    <property type="entry name" value="P-loop containing nucleotide triphosphate hydrolases"/>
    <property type="match status" value="1"/>
</dbReference>
<dbReference type="SMART" id="SM00382">
    <property type="entry name" value="AAA"/>
    <property type="match status" value="1"/>
</dbReference>
<evidence type="ECO:0000259" key="5">
    <source>
        <dbReference type="PROSITE" id="PS50893"/>
    </source>
</evidence>
<accession>A0ABP8C443</accession>
<comment type="caution">
    <text evidence="6">The sequence shown here is derived from an EMBL/GenBank/DDBJ whole genome shotgun (WGS) entry which is preliminary data.</text>
</comment>
<dbReference type="PROSITE" id="PS50893">
    <property type="entry name" value="ABC_TRANSPORTER_2"/>
    <property type="match status" value="1"/>
</dbReference>
<proteinExistence type="predicted"/>
<organism evidence="6 7">
    <name type="scientific">Actinomadura meridiana</name>
    <dbReference type="NCBI Taxonomy" id="559626"/>
    <lineage>
        <taxon>Bacteria</taxon>
        <taxon>Bacillati</taxon>
        <taxon>Actinomycetota</taxon>
        <taxon>Actinomycetes</taxon>
        <taxon>Streptosporangiales</taxon>
        <taxon>Thermomonosporaceae</taxon>
        <taxon>Actinomadura</taxon>
    </lineage>
</organism>